<protein>
    <submittedName>
        <fullName evidence="4">1-acyl-sn-glycerol-3-phosphate acyltransferase</fullName>
        <ecNumber evidence="4">2.3.1.51</ecNumber>
    </submittedName>
</protein>
<keyword evidence="2 4" id="KW-0012">Acyltransferase</keyword>
<dbReference type="PANTHER" id="PTHR10434">
    <property type="entry name" value="1-ACYL-SN-GLYCEROL-3-PHOSPHATE ACYLTRANSFERASE"/>
    <property type="match status" value="1"/>
</dbReference>
<dbReference type="Pfam" id="PF01553">
    <property type="entry name" value="Acyltransferase"/>
    <property type="match status" value="1"/>
</dbReference>
<dbReference type="SMART" id="SM00563">
    <property type="entry name" value="PlsC"/>
    <property type="match status" value="1"/>
</dbReference>
<organism evidence="4">
    <name type="scientific">hydrothermal vent metagenome</name>
    <dbReference type="NCBI Taxonomy" id="652676"/>
    <lineage>
        <taxon>unclassified sequences</taxon>
        <taxon>metagenomes</taxon>
        <taxon>ecological metagenomes</taxon>
    </lineage>
</organism>
<dbReference type="EC" id="2.3.1.51" evidence="4"/>
<feature type="non-terminal residue" evidence="4">
    <location>
        <position position="1"/>
    </location>
</feature>
<evidence type="ECO:0000259" key="3">
    <source>
        <dbReference type="SMART" id="SM00563"/>
    </source>
</evidence>
<sequence length="232" mass="25143">ALLDAKTVGWVRCRRESGVTRRSGGEISTRLLHPPVAVAARLLTDLEVVGREHVPESGPVILVPNHVSLLDPPIVILAAHRYTRFLALDELFGRNRTFDAATKHFGTIPMSRVHPPLSAMKTSLEHLRAGGALAIFPEGRRVAYWGESTSKRGAAWLGIATGAPLVPIVIEGTEGTLSLAHPRVRRVSIRVTIREAIDPDAFVSCVAPTLAIMGAWERSVSEILGERNSPQP</sequence>
<dbReference type="PANTHER" id="PTHR10434:SF66">
    <property type="entry name" value="PHOSPHOLIPID_GLYCEROL ACYLTRANSFERASE DOMAIN-CONTAINING PROTEIN"/>
    <property type="match status" value="1"/>
</dbReference>
<dbReference type="CDD" id="cd07989">
    <property type="entry name" value="LPLAT_AGPAT-like"/>
    <property type="match status" value="1"/>
</dbReference>
<dbReference type="GO" id="GO:0003841">
    <property type="term" value="F:1-acylglycerol-3-phosphate O-acyltransferase activity"/>
    <property type="evidence" value="ECO:0007669"/>
    <property type="project" value="UniProtKB-EC"/>
</dbReference>
<evidence type="ECO:0000313" key="4">
    <source>
        <dbReference type="EMBL" id="VAW00585.1"/>
    </source>
</evidence>
<reference evidence="4" key="1">
    <citation type="submission" date="2018-06" db="EMBL/GenBank/DDBJ databases">
        <authorList>
            <person name="Zhirakovskaya E."/>
        </authorList>
    </citation>
    <scope>NUCLEOTIDE SEQUENCE</scope>
</reference>
<dbReference type="AlphaFoldDB" id="A0A3B0S2V6"/>
<dbReference type="GO" id="GO:0006654">
    <property type="term" value="P:phosphatidic acid biosynthetic process"/>
    <property type="evidence" value="ECO:0007669"/>
    <property type="project" value="TreeGrafter"/>
</dbReference>
<evidence type="ECO:0000256" key="2">
    <source>
        <dbReference type="ARBA" id="ARBA00023315"/>
    </source>
</evidence>
<dbReference type="EMBL" id="UOEK01000190">
    <property type="protein sequence ID" value="VAW00585.1"/>
    <property type="molecule type" value="Genomic_DNA"/>
</dbReference>
<feature type="domain" description="Phospholipid/glycerol acyltransferase" evidence="3">
    <location>
        <begin position="60"/>
        <end position="173"/>
    </location>
</feature>
<accession>A0A3B0S2V6</accession>
<evidence type="ECO:0000256" key="1">
    <source>
        <dbReference type="ARBA" id="ARBA00022679"/>
    </source>
</evidence>
<name>A0A3B0S2V6_9ZZZZ</name>
<dbReference type="SUPFAM" id="SSF69593">
    <property type="entry name" value="Glycerol-3-phosphate (1)-acyltransferase"/>
    <property type="match status" value="1"/>
</dbReference>
<proteinExistence type="predicted"/>
<gene>
    <name evidence="4" type="ORF">MNBD_ACTINO02-2811</name>
</gene>
<dbReference type="InterPro" id="IPR002123">
    <property type="entry name" value="Plipid/glycerol_acylTrfase"/>
</dbReference>
<keyword evidence="1 4" id="KW-0808">Transferase</keyword>